<dbReference type="OrthoDB" id="2971589at2"/>
<sequence length="75" mass="8452">MAEDRDFHPRSPHFDGDNENIVSDPGGGPQMGIRMDQNPEFPGKRNLFGSIAVQTPDGMEQFERMFGNDDKVKQD</sequence>
<feature type="compositionally biased region" description="Basic and acidic residues" evidence="1">
    <location>
        <begin position="1"/>
        <end position="16"/>
    </location>
</feature>
<proteinExistence type="predicted"/>
<dbReference type="RefSeq" id="WP_138122350.1">
    <property type="nucleotide sequence ID" value="NZ_SWLG01000001.1"/>
</dbReference>
<evidence type="ECO:0000313" key="2">
    <source>
        <dbReference type="EMBL" id="TLS38969.1"/>
    </source>
</evidence>
<dbReference type="EMBL" id="SWLG01000001">
    <property type="protein sequence ID" value="TLS38969.1"/>
    <property type="molecule type" value="Genomic_DNA"/>
</dbReference>
<feature type="region of interest" description="Disordered" evidence="1">
    <location>
        <begin position="1"/>
        <end position="34"/>
    </location>
</feature>
<evidence type="ECO:0000256" key="1">
    <source>
        <dbReference type="SAM" id="MobiDB-lite"/>
    </source>
</evidence>
<evidence type="ECO:0000313" key="3">
    <source>
        <dbReference type="Proteomes" id="UP000308230"/>
    </source>
</evidence>
<gene>
    <name evidence="2" type="ORF">FCL54_01260</name>
</gene>
<keyword evidence="3" id="KW-1185">Reference proteome</keyword>
<organism evidence="2 3">
    <name type="scientific">Exobacillus caeni</name>
    <dbReference type="NCBI Taxonomy" id="2574798"/>
    <lineage>
        <taxon>Bacteria</taxon>
        <taxon>Bacillati</taxon>
        <taxon>Bacillota</taxon>
        <taxon>Bacilli</taxon>
        <taxon>Bacillales</taxon>
        <taxon>Guptibacillaceae</taxon>
        <taxon>Exobacillus</taxon>
    </lineage>
</organism>
<name>A0A5R9F8X8_9BACL</name>
<accession>A0A5R9F8X8</accession>
<dbReference type="Proteomes" id="UP000308230">
    <property type="component" value="Unassembled WGS sequence"/>
</dbReference>
<dbReference type="AlphaFoldDB" id="A0A5R9F8X8"/>
<protein>
    <submittedName>
        <fullName evidence="2">Uncharacterized protein</fullName>
    </submittedName>
</protein>
<reference evidence="2 3" key="1">
    <citation type="submission" date="2019-04" db="EMBL/GenBank/DDBJ databases">
        <title>Bacillus caeni sp. nov., a bacterium isolated from mangrove sediment.</title>
        <authorList>
            <person name="Huang H."/>
            <person name="Mo K."/>
            <person name="Hu Y."/>
        </authorList>
    </citation>
    <scope>NUCLEOTIDE SEQUENCE [LARGE SCALE GENOMIC DNA]</scope>
    <source>
        <strain evidence="2 3">HB172195</strain>
    </source>
</reference>
<comment type="caution">
    <text evidence="2">The sequence shown here is derived from an EMBL/GenBank/DDBJ whole genome shotgun (WGS) entry which is preliminary data.</text>
</comment>